<feature type="signal peptide" evidence="2">
    <location>
        <begin position="1"/>
        <end position="17"/>
    </location>
</feature>
<gene>
    <name evidence="3" type="ORF">GDO81_017283</name>
</gene>
<reference evidence="3" key="1">
    <citation type="thesis" date="2020" institute="ProQuest LLC" country="789 East Eisenhower Parkway, Ann Arbor, MI, USA">
        <title>Comparative Genomics and Chromosome Evolution.</title>
        <authorList>
            <person name="Mudd A.B."/>
        </authorList>
    </citation>
    <scope>NUCLEOTIDE SEQUENCE</scope>
    <source>
        <strain evidence="3">237g6f4</strain>
        <tissue evidence="3">Blood</tissue>
    </source>
</reference>
<feature type="chain" id="PRO_5043933326" evidence="2">
    <location>
        <begin position="18"/>
        <end position="191"/>
    </location>
</feature>
<dbReference type="Pfam" id="PF00666">
    <property type="entry name" value="Cathelicidins"/>
    <property type="match status" value="1"/>
</dbReference>
<comment type="caution">
    <text evidence="3">The sequence shown here is derived from an EMBL/GenBank/DDBJ whole genome shotgun (WGS) entry which is preliminary data.</text>
</comment>
<dbReference type="InterPro" id="IPR046350">
    <property type="entry name" value="Cystatin_sf"/>
</dbReference>
<evidence type="ECO:0000256" key="2">
    <source>
        <dbReference type="SAM" id="SignalP"/>
    </source>
</evidence>
<organism evidence="3 4">
    <name type="scientific">Engystomops pustulosus</name>
    <name type="common">Tungara frog</name>
    <name type="synonym">Physalaemus pustulosus</name>
    <dbReference type="NCBI Taxonomy" id="76066"/>
    <lineage>
        <taxon>Eukaryota</taxon>
        <taxon>Metazoa</taxon>
        <taxon>Chordata</taxon>
        <taxon>Craniata</taxon>
        <taxon>Vertebrata</taxon>
        <taxon>Euteleostomi</taxon>
        <taxon>Amphibia</taxon>
        <taxon>Batrachia</taxon>
        <taxon>Anura</taxon>
        <taxon>Neobatrachia</taxon>
        <taxon>Hyloidea</taxon>
        <taxon>Leptodactylidae</taxon>
        <taxon>Leiuperinae</taxon>
        <taxon>Engystomops</taxon>
    </lineage>
</organism>
<protein>
    <submittedName>
        <fullName evidence="3">Uncharacterized protein</fullName>
    </submittedName>
</protein>
<keyword evidence="4" id="KW-1185">Reference proteome</keyword>
<evidence type="ECO:0000313" key="3">
    <source>
        <dbReference type="EMBL" id="KAG8559266.1"/>
    </source>
</evidence>
<dbReference type="EMBL" id="WNYA01000008">
    <property type="protein sequence ID" value="KAG8559266.1"/>
    <property type="molecule type" value="Genomic_DNA"/>
</dbReference>
<evidence type="ECO:0000256" key="1">
    <source>
        <dbReference type="SAM" id="MobiDB-lite"/>
    </source>
</evidence>
<sequence length="191" mass="22358">MMLLHILLLVAFSCCSGNPLSSPRTREEMVTSSLNVTMDTLNRLSGRRNLLRLFSTGEINITPMIKARNDAFTITLQFTVKETTCKKKAIDLSRCAFKAGKETEAPCYAETLILEKNTWNSNVQCNLTSSGPDSTEMLFMVRKRTDTEKTDRDFENRWREWTKIFMEELKERKQQRENRRREEEENKIKME</sequence>
<accession>A0AAV7AJJ0</accession>
<dbReference type="AlphaFoldDB" id="A0AAV7AJJ0"/>
<dbReference type="SUPFAM" id="SSF54403">
    <property type="entry name" value="Cystatin/monellin"/>
    <property type="match status" value="1"/>
</dbReference>
<dbReference type="Gene3D" id="3.10.450.10">
    <property type="match status" value="1"/>
</dbReference>
<name>A0AAV7AJJ0_ENGPU</name>
<keyword evidence="2" id="KW-0732">Signal</keyword>
<feature type="region of interest" description="Disordered" evidence="1">
    <location>
        <begin position="172"/>
        <end position="191"/>
    </location>
</feature>
<proteinExistence type="predicted"/>
<dbReference type="Proteomes" id="UP000824782">
    <property type="component" value="Unassembled WGS sequence"/>
</dbReference>
<evidence type="ECO:0000313" key="4">
    <source>
        <dbReference type="Proteomes" id="UP000824782"/>
    </source>
</evidence>